<keyword evidence="1" id="KW-0812">Transmembrane</keyword>
<reference evidence="3" key="1">
    <citation type="submission" date="2021-12" db="EMBL/GenBank/DDBJ databases">
        <authorList>
            <person name="King R."/>
        </authorList>
    </citation>
    <scope>NUCLEOTIDE SEQUENCE</scope>
</reference>
<dbReference type="EMBL" id="OU963871">
    <property type="protein sequence ID" value="CAH0383015.1"/>
    <property type="molecule type" value="Genomic_DNA"/>
</dbReference>
<proteinExistence type="predicted"/>
<dbReference type="InterPro" id="IPR018713">
    <property type="entry name" value="MPAB/Lcp_cat_dom"/>
</dbReference>
<accession>A0A9P0EX89</accession>
<keyword evidence="1" id="KW-1133">Transmembrane helix</keyword>
<dbReference type="GO" id="GO:0016491">
    <property type="term" value="F:oxidoreductase activity"/>
    <property type="evidence" value="ECO:0007669"/>
    <property type="project" value="InterPro"/>
</dbReference>
<keyword evidence="1" id="KW-0472">Membrane</keyword>
<dbReference type="PANTHER" id="PTHR37159:SF1">
    <property type="entry name" value="GH11867P"/>
    <property type="match status" value="1"/>
</dbReference>
<gene>
    <name evidence="3" type="ORF">BEMITA_LOCUS2502</name>
</gene>
<evidence type="ECO:0000313" key="4">
    <source>
        <dbReference type="Proteomes" id="UP001152759"/>
    </source>
</evidence>
<evidence type="ECO:0000259" key="2">
    <source>
        <dbReference type="Pfam" id="PF09995"/>
    </source>
</evidence>
<feature type="transmembrane region" description="Helical" evidence="1">
    <location>
        <begin position="65"/>
        <end position="89"/>
    </location>
</feature>
<dbReference type="PANTHER" id="PTHR37159">
    <property type="entry name" value="GH11867P"/>
    <property type="match status" value="1"/>
</dbReference>
<protein>
    <recommendedName>
        <fullName evidence="2">ER-bound oxygenase mpaB/mpaB'/Rubber oxygenase catalytic domain-containing protein</fullName>
    </recommendedName>
</protein>
<keyword evidence="4" id="KW-1185">Reference proteome</keyword>
<organism evidence="3 4">
    <name type="scientific">Bemisia tabaci</name>
    <name type="common">Sweetpotato whitefly</name>
    <name type="synonym">Aleurodes tabaci</name>
    <dbReference type="NCBI Taxonomy" id="7038"/>
    <lineage>
        <taxon>Eukaryota</taxon>
        <taxon>Metazoa</taxon>
        <taxon>Ecdysozoa</taxon>
        <taxon>Arthropoda</taxon>
        <taxon>Hexapoda</taxon>
        <taxon>Insecta</taxon>
        <taxon>Pterygota</taxon>
        <taxon>Neoptera</taxon>
        <taxon>Paraneoptera</taxon>
        <taxon>Hemiptera</taxon>
        <taxon>Sternorrhyncha</taxon>
        <taxon>Aleyrodoidea</taxon>
        <taxon>Aleyrodidae</taxon>
        <taxon>Aleyrodinae</taxon>
        <taxon>Bemisia</taxon>
    </lineage>
</organism>
<feature type="domain" description="ER-bound oxygenase mpaB/mpaB'/Rubber oxygenase catalytic" evidence="2">
    <location>
        <begin position="67"/>
        <end position="250"/>
    </location>
</feature>
<dbReference type="Proteomes" id="UP001152759">
    <property type="component" value="Chromosome 10"/>
</dbReference>
<sequence>MEGQKNTCPTVEVKVRDAEMGRERAERILNEGANIPVNLKQTGRLPPWYDPQKFKKGQEFFHQNYFALFVSKLAGLIVVLAIASILRVLKMSRKSGDKITAYKRYMATIHHMLMWYDGDLEDPQSRAHKSLIMVRGFHCAASNKANGVGFGHISQKDMALTQFGFMGFSLLNFKLLGLKGTSDQIDGFVHFWRTIGYLMGINDKFNLCDGNPDETEEACRIVLERAFVPGLARDDPDFIHFSTALMEGMRPVVPIWTPAPSWPSLDISAA</sequence>
<name>A0A9P0EX89_BEMTA</name>
<dbReference type="AlphaFoldDB" id="A0A9P0EX89"/>
<evidence type="ECO:0000256" key="1">
    <source>
        <dbReference type="SAM" id="Phobius"/>
    </source>
</evidence>
<evidence type="ECO:0000313" key="3">
    <source>
        <dbReference type="EMBL" id="CAH0383015.1"/>
    </source>
</evidence>
<dbReference type="Pfam" id="PF09995">
    <property type="entry name" value="MPAB_Lcp_cat"/>
    <property type="match status" value="1"/>
</dbReference>